<sequence length="250" mass="28139">MGMDLESSPVTCWKQKLLGVGSADFVEDHMAIGSNNDGDQVLLEGDVIRSIVNGIPTIGFFDRIKGHGLYMVCIFQSNHGPKISPRYNHTQAWLWFGSNYQEFQDSCTRMGSLRRLGKYGYVKELCPLHPIDPIYERGKEVAIVKPRKAQIKAMREVRTMYGPWMMVEQKLQRGRSDSRGSKDKMIGMVSTGSRFSTLNSLGETTEFNGGFRELILGTRTKEKETLAAAVTGTKVTRNSNKYIEKRLEAS</sequence>
<proteinExistence type="predicted"/>
<protein>
    <recommendedName>
        <fullName evidence="3">DUF4283 domain-containing protein</fullName>
    </recommendedName>
</protein>
<evidence type="ECO:0000313" key="1">
    <source>
        <dbReference type="EMBL" id="KAH1064168.1"/>
    </source>
</evidence>
<name>A0A9D3UXL6_9ROSI</name>
<evidence type="ECO:0008006" key="3">
    <source>
        <dbReference type="Google" id="ProtNLM"/>
    </source>
</evidence>
<dbReference type="AlphaFoldDB" id="A0A9D3UXL6"/>
<organism evidence="1 2">
    <name type="scientific">Gossypium stocksii</name>
    <dbReference type="NCBI Taxonomy" id="47602"/>
    <lineage>
        <taxon>Eukaryota</taxon>
        <taxon>Viridiplantae</taxon>
        <taxon>Streptophyta</taxon>
        <taxon>Embryophyta</taxon>
        <taxon>Tracheophyta</taxon>
        <taxon>Spermatophyta</taxon>
        <taxon>Magnoliopsida</taxon>
        <taxon>eudicotyledons</taxon>
        <taxon>Gunneridae</taxon>
        <taxon>Pentapetalae</taxon>
        <taxon>rosids</taxon>
        <taxon>malvids</taxon>
        <taxon>Malvales</taxon>
        <taxon>Malvaceae</taxon>
        <taxon>Malvoideae</taxon>
        <taxon>Gossypium</taxon>
    </lineage>
</organism>
<keyword evidence="2" id="KW-1185">Reference proteome</keyword>
<dbReference type="EMBL" id="JAIQCV010000009">
    <property type="protein sequence ID" value="KAH1064168.1"/>
    <property type="molecule type" value="Genomic_DNA"/>
</dbReference>
<gene>
    <name evidence="1" type="ORF">J1N35_029155</name>
</gene>
<comment type="caution">
    <text evidence="1">The sequence shown here is derived from an EMBL/GenBank/DDBJ whole genome shotgun (WGS) entry which is preliminary data.</text>
</comment>
<dbReference type="Proteomes" id="UP000828251">
    <property type="component" value="Unassembled WGS sequence"/>
</dbReference>
<accession>A0A9D3UXL6</accession>
<reference evidence="1 2" key="1">
    <citation type="journal article" date="2021" name="Plant Biotechnol. J.">
        <title>Multi-omics assisted identification of the key and species-specific regulatory components of drought-tolerant mechanisms in Gossypium stocksii.</title>
        <authorList>
            <person name="Yu D."/>
            <person name="Ke L."/>
            <person name="Zhang D."/>
            <person name="Wu Y."/>
            <person name="Sun Y."/>
            <person name="Mei J."/>
            <person name="Sun J."/>
            <person name="Sun Y."/>
        </authorList>
    </citation>
    <scope>NUCLEOTIDE SEQUENCE [LARGE SCALE GENOMIC DNA]</scope>
    <source>
        <strain evidence="2">cv. E1</strain>
        <tissue evidence="1">Leaf</tissue>
    </source>
</reference>
<evidence type="ECO:0000313" key="2">
    <source>
        <dbReference type="Proteomes" id="UP000828251"/>
    </source>
</evidence>
<dbReference type="OrthoDB" id="1001682at2759"/>